<feature type="domain" description="Cleavage stimulation factor subunit 2 hinge" evidence="3">
    <location>
        <begin position="10"/>
        <end position="67"/>
    </location>
</feature>
<dbReference type="InterPro" id="IPR026896">
    <property type="entry name" value="CSTF_C"/>
</dbReference>
<feature type="compositionally biased region" description="Pro residues" evidence="1">
    <location>
        <begin position="70"/>
        <end position="85"/>
    </location>
</feature>
<feature type="compositionally biased region" description="Pro residues" evidence="1">
    <location>
        <begin position="219"/>
        <end position="228"/>
    </location>
</feature>
<dbReference type="Gene3D" id="1.25.40.630">
    <property type="match status" value="1"/>
</dbReference>
<dbReference type="Proteomes" id="UP000197138">
    <property type="component" value="Unassembled WGS sequence"/>
</dbReference>
<dbReference type="Pfam" id="PF14327">
    <property type="entry name" value="CSTF2_hinge"/>
    <property type="match status" value="1"/>
</dbReference>
<feature type="compositionally biased region" description="Low complexity" evidence="1">
    <location>
        <begin position="86"/>
        <end position="97"/>
    </location>
</feature>
<feature type="domain" description="Transcription termination and cleavage factor C-terminal" evidence="2">
    <location>
        <begin position="362"/>
        <end position="396"/>
    </location>
</feature>
<dbReference type="EMBL" id="MTKT01001941">
    <property type="protein sequence ID" value="OWM83015.1"/>
    <property type="molecule type" value="Genomic_DNA"/>
</dbReference>
<dbReference type="PANTHER" id="PTHR47866:SF2">
    <property type="entry name" value="HYDROXYPROLINE-RICH GLYCOPROTEIN FAMILY PROTEIN"/>
    <property type="match status" value="1"/>
</dbReference>
<dbReference type="RefSeq" id="XP_031375159.1">
    <property type="nucleotide sequence ID" value="XM_031519299.1"/>
</dbReference>
<reference evidence="4" key="2">
    <citation type="submission" date="2017-06" db="EMBL/GenBank/DDBJ databases">
        <title>The pomegranate genome and the genomics of punicalagin biosynthesis.</title>
        <authorList>
            <person name="Xu C."/>
        </authorList>
    </citation>
    <scope>NUCLEOTIDE SEQUENCE [LARGE SCALE GENOMIC DNA]</scope>
    <source>
        <tissue evidence="4">Fresh leaf</tissue>
    </source>
</reference>
<gene>
    <name evidence="7" type="primary">LOC116189583</name>
    <name evidence="4" type="ORF">CDL15_Pgr005415</name>
</gene>
<feature type="compositionally biased region" description="Polar residues" evidence="1">
    <location>
        <begin position="129"/>
        <end position="148"/>
    </location>
</feature>
<accession>A0A218XCT7</accession>
<reference evidence="7" key="4">
    <citation type="submission" date="2025-04" db="UniProtKB">
        <authorList>
            <consortium name="RefSeq"/>
        </authorList>
    </citation>
    <scope>IDENTIFICATION</scope>
    <source>
        <tissue evidence="7">Leaf</tissue>
    </source>
</reference>
<keyword evidence="6" id="KW-1185">Reference proteome</keyword>
<evidence type="ECO:0000259" key="3">
    <source>
        <dbReference type="Pfam" id="PF14327"/>
    </source>
</evidence>
<dbReference type="OrthoDB" id="272703at2759"/>
<protein>
    <submittedName>
        <fullName evidence="7">Bromodomain-containing protein 4</fullName>
    </submittedName>
</protein>
<reference evidence="5" key="1">
    <citation type="journal article" date="2017" name="Plant J.">
        <title>The pomegranate (Punica granatum L.) genome and the genomics of punicalagin biosynthesis.</title>
        <authorList>
            <person name="Qin G."/>
            <person name="Xu C."/>
            <person name="Ming R."/>
            <person name="Tang H."/>
            <person name="Guyot R."/>
            <person name="Kramer E.M."/>
            <person name="Hu Y."/>
            <person name="Yi X."/>
            <person name="Qi Y."/>
            <person name="Xu X."/>
            <person name="Gao Z."/>
            <person name="Pan H."/>
            <person name="Jian J."/>
            <person name="Tian Y."/>
            <person name="Yue Z."/>
            <person name="Xu Y."/>
        </authorList>
    </citation>
    <scope>NUCLEOTIDE SEQUENCE [LARGE SCALE GENOMIC DNA]</scope>
    <source>
        <strain evidence="5">cv. Dabenzi</strain>
    </source>
</reference>
<feature type="compositionally biased region" description="Low complexity" evidence="1">
    <location>
        <begin position="194"/>
        <end position="205"/>
    </location>
</feature>
<feature type="compositionally biased region" description="Polar residues" evidence="1">
    <location>
        <begin position="98"/>
        <end position="118"/>
    </location>
</feature>
<dbReference type="Pfam" id="PF14304">
    <property type="entry name" value="CSTF_C"/>
    <property type="match status" value="1"/>
</dbReference>
<evidence type="ECO:0000256" key="1">
    <source>
        <dbReference type="SAM" id="MobiDB-lite"/>
    </source>
</evidence>
<name>A0A218XCT7_PUNGR</name>
<evidence type="ECO:0000259" key="2">
    <source>
        <dbReference type="Pfam" id="PF14304"/>
    </source>
</evidence>
<dbReference type="GeneID" id="116189583"/>
<feature type="compositionally biased region" description="Low complexity" evidence="1">
    <location>
        <begin position="170"/>
        <end position="180"/>
    </location>
</feature>
<dbReference type="InterPro" id="IPR025742">
    <property type="entry name" value="CSTF2_hinge"/>
</dbReference>
<proteinExistence type="predicted"/>
<evidence type="ECO:0000313" key="5">
    <source>
        <dbReference type="Proteomes" id="UP000197138"/>
    </source>
</evidence>
<feature type="region of interest" description="Disordered" evidence="1">
    <location>
        <begin position="70"/>
        <end position="361"/>
    </location>
</feature>
<dbReference type="PANTHER" id="PTHR47866">
    <property type="entry name" value="HYDROXYPROLINE-RICH GLYCOPROTEIN FAMILY PROTEIN"/>
    <property type="match status" value="1"/>
</dbReference>
<dbReference type="AlphaFoldDB" id="A0A218XCT7"/>
<evidence type="ECO:0000313" key="7">
    <source>
        <dbReference type="RefSeq" id="XP_031375159.1"/>
    </source>
</evidence>
<dbReference type="InterPro" id="IPR038192">
    <property type="entry name" value="CSTF_C_sf"/>
</dbReference>
<dbReference type="GO" id="GO:0031124">
    <property type="term" value="P:mRNA 3'-end processing"/>
    <property type="evidence" value="ECO:0007669"/>
    <property type="project" value="InterPro"/>
</dbReference>
<feature type="compositionally biased region" description="Polar residues" evidence="1">
    <location>
        <begin position="273"/>
        <end position="301"/>
    </location>
</feature>
<evidence type="ECO:0000313" key="6">
    <source>
        <dbReference type="Proteomes" id="UP000515151"/>
    </source>
</evidence>
<dbReference type="Proteomes" id="UP000515151">
    <property type="component" value="Chromosome 8"/>
</dbReference>
<feature type="compositionally biased region" description="Low complexity" evidence="1">
    <location>
        <begin position="251"/>
        <end position="262"/>
    </location>
</feature>
<reference evidence="6" key="3">
    <citation type="journal article" date="2020" name="Plant Biotechnol. J.">
        <title>The pomegranate (Punica granatum L.) draft genome dissects genetic divergence between soft- and hard-seeded cultivars.</title>
        <authorList>
            <person name="Luo X."/>
            <person name="Li H."/>
            <person name="Wu Z."/>
            <person name="Yao W."/>
            <person name="Zhao P."/>
            <person name="Cao D."/>
            <person name="Yu H."/>
            <person name="Li K."/>
            <person name="Poudel K."/>
            <person name="Zhao D."/>
            <person name="Zhang F."/>
            <person name="Xia X."/>
            <person name="Chen L."/>
            <person name="Wang Q."/>
            <person name="Jing D."/>
            <person name="Cao S."/>
        </authorList>
    </citation>
    <scope>NUCLEOTIDE SEQUENCE [LARGE SCALE GENOMIC DNA]</scope>
</reference>
<evidence type="ECO:0000313" key="4">
    <source>
        <dbReference type="EMBL" id="OWM83015.1"/>
    </source>
</evidence>
<feature type="compositionally biased region" description="Polar residues" evidence="1">
    <location>
        <begin position="157"/>
        <end position="166"/>
    </location>
</feature>
<sequence length="396" mass="42618">MAAKQIPGEGLSMNLAGMSKSQLYDIMSQMKTLIEQNQQQARDILIQNPLLTKALFQAQIMLGMVQPPQTIPKIPPAAPQHPQPPAQSLQQPTPQAQSHSSSIGFQDQASTAQSQISIRKQPPNPPSMPISSVATPALNLQPQATASHPLQPPQQPKVHQNLQSIPMTLPPSSQLPTQLPVHSASKLPPPQQPQAPAMSSQLQQPMQTSGIPQASLQPPLQPPLPPQQRAPSVSSFHHQYPPQLGSNVGYQHPGGPQHVQQQMYHSAPKPSPSIGSFSQAQPTVTIQQPPQSLYQAGSSHLGSEYSHQAAAPMQVDRGSSWIPGLSEPTQLPGPPPLAPGQTGPGSQPQPPRTAPLSPEMEQALLQQLMSLTPEQINLLPAEQRNQVLQLQQMLRQ</sequence>
<organism evidence="4 5">
    <name type="scientific">Punica granatum</name>
    <name type="common">Pomegranate</name>
    <dbReference type="NCBI Taxonomy" id="22663"/>
    <lineage>
        <taxon>Eukaryota</taxon>
        <taxon>Viridiplantae</taxon>
        <taxon>Streptophyta</taxon>
        <taxon>Embryophyta</taxon>
        <taxon>Tracheophyta</taxon>
        <taxon>Spermatophyta</taxon>
        <taxon>Magnoliopsida</taxon>
        <taxon>eudicotyledons</taxon>
        <taxon>Gunneridae</taxon>
        <taxon>Pentapetalae</taxon>
        <taxon>rosids</taxon>
        <taxon>malvids</taxon>
        <taxon>Myrtales</taxon>
        <taxon>Lythraceae</taxon>
        <taxon>Punica</taxon>
    </lineage>
</organism>
<dbReference type="Gene3D" id="1.10.20.70">
    <property type="entry name" value="Transcription termination and cleavage factor, C-terminal domain"/>
    <property type="match status" value="1"/>
</dbReference>